<comment type="function">
    <text evidence="5">This is one of the proteins that binds to the 5S RNA in the ribosome where it forms part of the central protuberance.</text>
</comment>
<accession>A0A1G8NR47</accession>
<dbReference type="EMBL" id="FNEM01000003">
    <property type="protein sequence ID" value="SDI82652.1"/>
    <property type="molecule type" value="Genomic_DNA"/>
</dbReference>
<dbReference type="AlphaFoldDB" id="A0A1G8NR47"/>
<comment type="similarity">
    <text evidence="5">Belongs to the bacterial ribosomal protein bL25 family.</text>
</comment>
<name>A0A1G8NR47_9GAMM</name>
<comment type="subunit">
    <text evidence="5">Part of the 50S ribosomal subunit; part of the 5S rRNA/L5/L18/L25 subcomplex. Contacts the 5S rRNA. Binds to the 5S rRNA independently of L5 and L18.</text>
</comment>
<dbReference type="HAMAP" id="MF_01336">
    <property type="entry name" value="Ribosomal_bL25"/>
    <property type="match status" value="1"/>
</dbReference>
<dbReference type="InterPro" id="IPR011035">
    <property type="entry name" value="Ribosomal_bL25/Gln-tRNA_synth"/>
</dbReference>
<evidence type="ECO:0000256" key="3">
    <source>
        <dbReference type="ARBA" id="ARBA00022980"/>
    </source>
</evidence>
<evidence type="ECO:0000256" key="4">
    <source>
        <dbReference type="ARBA" id="ARBA00023274"/>
    </source>
</evidence>
<dbReference type="GO" id="GO:0006412">
    <property type="term" value="P:translation"/>
    <property type="evidence" value="ECO:0007669"/>
    <property type="project" value="UniProtKB-UniRule"/>
</dbReference>
<feature type="domain" description="Large ribosomal subunit protein bL25 L25" evidence="6">
    <location>
        <begin position="6"/>
        <end position="92"/>
    </location>
</feature>
<keyword evidence="1 5" id="KW-0699">rRNA-binding</keyword>
<dbReference type="Pfam" id="PF01386">
    <property type="entry name" value="Ribosomal_L25p"/>
    <property type="match status" value="1"/>
</dbReference>
<dbReference type="InterPro" id="IPR020056">
    <property type="entry name" value="Rbsml_bL25/Gln-tRNA_synth_N"/>
</dbReference>
<dbReference type="Proteomes" id="UP000199527">
    <property type="component" value="Unassembled WGS sequence"/>
</dbReference>
<evidence type="ECO:0000256" key="2">
    <source>
        <dbReference type="ARBA" id="ARBA00022884"/>
    </source>
</evidence>
<keyword evidence="8" id="KW-1185">Reference proteome</keyword>
<dbReference type="PANTHER" id="PTHR33284">
    <property type="entry name" value="RIBOSOMAL PROTEIN L25/GLN-TRNA SYNTHETASE, ANTI-CODON-BINDING DOMAIN-CONTAINING PROTEIN"/>
    <property type="match status" value="1"/>
</dbReference>
<evidence type="ECO:0000259" key="6">
    <source>
        <dbReference type="Pfam" id="PF01386"/>
    </source>
</evidence>
<sequence length="95" mass="10810">MSFVFEAKVRADQGKGASRRLRHADKIPAIIYGGEEAAVSIELDHNLILKAQENESFYTSELTLNVDGKEVKVKVQDMQRHPYKPKVTHLDFKRA</sequence>
<evidence type="ECO:0000256" key="5">
    <source>
        <dbReference type="HAMAP-Rule" id="MF_01336"/>
    </source>
</evidence>
<dbReference type="GO" id="GO:0022625">
    <property type="term" value="C:cytosolic large ribosomal subunit"/>
    <property type="evidence" value="ECO:0007669"/>
    <property type="project" value="TreeGrafter"/>
</dbReference>
<evidence type="ECO:0000256" key="1">
    <source>
        <dbReference type="ARBA" id="ARBA00022730"/>
    </source>
</evidence>
<dbReference type="InterPro" id="IPR020055">
    <property type="entry name" value="Ribosomal_bL25_short"/>
</dbReference>
<dbReference type="NCBIfam" id="NF004612">
    <property type="entry name" value="PRK05943.1"/>
    <property type="match status" value="1"/>
</dbReference>
<dbReference type="SUPFAM" id="SSF50715">
    <property type="entry name" value="Ribosomal protein L25-like"/>
    <property type="match status" value="1"/>
</dbReference>
<evidence type="ECO:0000313" key="8">
    <source>
        <dbReference type="Proteomes" id="UP000199527"/>
    </source>
</evidence>
<dbReference type="GO" id="GO:0008097">
    <property type="term" value="F:5S rRNA binding"/>
    <property type="evidence" value="ECO:0007669"/>
    <property type="project" value="InterPro"/>
</dbReference>
<reference evidence="8" key="1">
    <citation type="submission" date="2016-10" db="EMBL/GenBank/DDBJ databases">
        <authorList>
            <person name="Varghese N."/>
            <person name="Submissions S."/>
        </authorList>
    </citation>
    <scope>NUCLEOTIDE SEQUENCE [LARGE SCALE GENOMIC DNA]</scope>
    <source>
        <strain evidence="8">DSM 23317</strain>
    </source>
</reference>
<dbReference type="PANTHER" id="PTHR33284:SF1">
    <property type="entry name" value="RIBOSOMAL PROTEIN L25_GLN-TRNA SYNTHETASE, ANTI-CODON-BINDING DOMAIN-CONTAINING PROTEIN"/>
    <property type="match status" value="1"/>
</dbReference>
<keyword evidence="2 5" id="KW-0694">RNA-binding</keyword>
<dbReference type="FunFam" id="2.40.240.10:FF:000002">
    <property type="entry name" value="50S ribosomal protein L25"/>
    <property type="match status" value="1"/>
</dbReference>
<dbReference type="Gene3D" id="2.40.240.10">
    <property type="entry name" value="Ribosomal Protein L25, Chain P"/>
    <property type="match status" value="1"/>
</dbReference>
<dbReference type="InterPro" id="IPR029751">
    <property type="entry name" value="Ribosomal_L25_dom"/>
</dbReference>
<proteinExistence type="inferred from homology"/>
<protein>
    <recommendedName>
        <fullName evidence="5">Large ribosomal subunit protein bL25</fullName>
    </recommendedName>
</protein>
<evidence type="ECO:0000313" key="7">
    <source>
        <dbReference type="EMBL" id="SDI82652.1"/>
    </source>
</evidence>
<keyword evidence="4 5" id="KW-0687">Ribonucleoprotein</keyword>
<organism evidence="7 8">
    <name type="scientific">Ferrimonas sediminum</name>
    <dbReference type="NCBI Taxonomy" id="718193"/>
    <lineage>
        <taxon>Bacteria</taxon>
        <taxon>Pseudomonadati</taxon>
        <taxon>Pseudomonadota</taxon>
        <taxon>Gammaproteobacteria</taxon>
        <taxon>Alteromonadales</taxon>
        <taxon>Ferrimonadaceae</taxon>
        <taxon>Ferrimonas</taxon>
    </lineage>
</organism>
<gene>
    <name evidence="5" type="primary">rplY</name>
    <name evidence="7" type="ORF">SAMN04488540_103204</name>
</gene>
<dbReference type="CDD" id="cd00495">
    <property type="entry name" value="Ribosomal_L25_TL5_CTC"/>
    <property type="match status" value="1"/>
</dbReference>
<keyword evidence="3 5" id="KW-0689">Ribosomal protein</keyword>
<dbReference type="OrthoDB" id="9806411at2"/>
<dbReference type="InterPro" id="IPR020930">
    <property type="entry name" value="Ribosomal_uL5_bac-type"/>
</dbReference>
<dbReference type="GO" id="GO:0003735">
    <property type="term" value="F:structural constituent of ribosome"/>
    <property type="evidence" value="ECO:0007669"/>
    <property type="project" value="InterPro"/>
</dbReference>